<reference evidence="1" key="2">
    <citation type="submission" date="2022-01" db="EMBL/GenBank/DDBJ databases">
        <authorList>
            <person name="Yamashiro T."/>
            <person name="Shiraishi A."/>
            <person name="Satake H."/>
            <person name="Nakayama K."/>
        </authorList>
    </citation>
    <scope>NUCLEOTIDE SEQUENCE</scope>
</reference>
<accession>A0ABQ4ZJM7</accession>
<dbReference type="EMBL" id="BQNB010011389">
    <property type="protein sequence ID" value="GJS89946.1"/>
    <property type="molecule type" value="Genomic_DNA"/>
</dbReference>
<evidence type="ECO:0000313" key="2">
    <source>
        <dbReference type="Proteomes" id="UP001151760"/>
    </source>
</evidence>
<keyword evidence="2" id="KW-1185">Reference proteome</keyword>
<organism evidence="1 2">
    <name type="scientific">Tanacetum coccineum</name>
    <dbReference type="NCBI Taxonomy" id="301880"/>
    <lineage>
        <taxon>Eukaryota</taxon>
        <taxon>Viridiplantae</taxon>
        <taxon>Streptophyta</taxon>
        <taxon>Embryophyta</taxon>
        <taxon>Tracheophyta</taxon>
        <taxon>Spermatophyta</taxon>
        <taxon>Magnoliopsida</taxon>
        <taxon>eudicotyledons</taxon>
        <taxon>Gunneridae</taxon>
        <taxon>Pentapetalae</taxon>
        <taxon>asterids</taxon>
        <taxon>campanulids</taxon>
        <taxon>Asterales</taxon>
        <taxon>Asteraceae</taxon>
        <taxon>Asteroideae</taxon>
        <taxon>Anthemideae</taxon>
        <taxon>Anthemidinae</taxon>
        <taxon>Tanacetum</taxon>
    </lineage>
</organism>
<evidence type="ECO:0008006" key="3">
    <source>
        <dbReference type="Google" id="ProtNLM"/>
    </source>
</evidence>
<dbReference type="Proteomes" id="UP001151760">
    <property type="component" value="Unassembled WGS sequence"/>
</dbReference>
<sequence length="112" mass="12737">MTTLVDKTILSGAENCPPILEKNMYESWKTIMDLYMMNRQHGRMILESVENGLLIWPTIEEDGVTRPRKYSELTPADAIQADCDVKVTNIILQGLPPEIYALVSNRRIATEL</sequence>
<comment type="caution">
    <text evidence="1">The sequence shown here is derived from an EMBL/GenBank/DDBJ whole genome shotgun (WGS) entry which is preliminary data.</text>
</comment>
<reference evidence="1" key="1">
    <citation type="journal article" date="2022" name="Int. J. Mol. Sci.">
        <title>Draft Genome of Tanacetum Coccineum: Genomic Comparison of Closely Related Tanacetum-Family Plants.</title>
        <authorList>
            <person name="Yamashiro T."/>
            <person name="Shiraishi A."/>
            <person name="Nakayama K."/>
            <person name="Satake H."/>
        </authorList>
    </citation>
    <scope>NUCLEOTIDE SEQUENCE</scope>
</reference>
<evidence type="ECO:0000313" key="1">
    <source>
        <dbReference type="EMBL" id="GJS89946.1"/>
    </source>
</evidence>
<protein>
    <recommendedName>
        <fullName evidence="3">Integrase, catalytic region, zinc finger, CCHC-type, peptidase aspartic, catalytic</fullName>
    </recommendedName>
</protein>
<proteinExistence type="predicted"/>
<gene>
    <name evidence="1" type="ORF">Tco_0772582</name>
</gene>
<name>A0ABQ4ZJM7_9ASTR</name>